<evidence type="ECO:0000256" key="22">
    <source>
        <dbReference type="PROSITE-ProRule" id="PRU10141"/>
    </source>
</evidence>
<dbReference type="PANTHER" id="PTHR13693:SF102">
    <property type="entry name" value="2-AMINO-3-KETOBUTYRATE COENZYME A LIGASE, MITOCHONDRIAL"/>
    <property type="match status" value="1"/>
</dbReference>
<protein>
    <recommendedName>
        <fullName evidence="7">5-aminolevulinate synthase, mitochondrial</fullName>
        <ecNumber evidence="6">2.3.1.37</ecNumber>
        <ecNumber evidence="5">2.7.11.1</ecNumber>
    </recommendedName>
    <alternativeName>
        <fullName evidence="16">5-aminolevulinic acid synthase</fullName>
    </alternativeName>
    <alternativeName>
        <fullName evidence="17">Delta-ALA synthase</fullName>
    </alternativeName>
    <alternativeName>
        <fullName evidence="18">Delta-aminolevulinate synthase</fullName>
    </alternativeName>
</protein>
<dbReference type="SUPFAM" id="SSF53383">
    <property type="entry name" value="PLP-dependent transferases"/>
    <property type="match status" value="1"/>
</dbReference>
<feature type="domain" description="Protein kinase" evidence="24">
    <location>
        <begin position="480"/>
        <end position="728"/>
    </location>
</feature>
<keyword evidence="27" id="KW-1185">Reference proteome</keyword>
<dbReference type="InterPro" id="IPR001772">
    <property type="entry name" value="KA1_dom"/>
</dbReference>
<comment type="pathway">
    <text evidence="3">Porphyrin-containing compound metabolism; protoporphyrin-IX biosynthesis; 5-aminolevulinate from glycine: step 1/1.</text>
</comment>
<feature type="compositionally biased region" description="Polar residues" evidence="23">
    <location>
        <begin position="885"/>
        <end position="896"/>
    </location>
</feature>
<dbReference type="InterPro" id="IPR028375">
    <property type="entry name" value="KA1/Ssp2_C"/>
</dbReference>
<evidence type="ECO:0000256" key="11">
    <source>
        <dbReference type="ARBA" id="ARBA00022777"/>
    </source>
</evidence>
<dbReference type="GO" id="GO:0005524">
    <property type="term" value="F:ATP binding"/>
    <property type="evidence" value="ECO:0007669"/>
    <property type="project" value="UniProtKB-UniRule"/>
</dbReference>
<gene>
    <name evidence="26" type="ORF">O9G_002399</name>
</gene>
<evidence type="ECO:0000256" key="8">
    <source>
        <dbReference type="ARBA" id="ARBA00022527"/>
    </source>
</evidence>
<keyword evidence="12 22" id="KW-0067">ATP-binding</keyword>
<dbReference type="Gene3D" id="1.10.510.10">
    <property type="entry name" value="Transferase(Phosphotransferase) domain 1"/>
    <property type="match status" value="1"/>
</dbReference>
<evidence type="ECO:0000256" key="19">
    <source>
        <dbReference type="ARBA" id="ARBA00047654"/>
    </source>
</evidence>
<evidence type="ECO:0000256" key="20">
    <source>
        <dbReference type="ARBA" id="ARBA00047899"/>
    </source>
</evidence>
<proteinExistence type="inferred from homology"/>
<sequence>MKLFLIQRCPFFNSLTANITLKSFIQRRDISKIARQCPIMGKAMDMVQKHCYNTIPHAKPTSQRNERRDFYERIFSNEIEKKKKDHSYRIFNEINRLANDYPKAETSNTDKVTVWCSNDYLGMSKHPKVLNAIRENINLYGAGAGGTRNIAGNNSLHVALECDLADLHRKESALVFSSCYVANDATLSTLASKMKDCVIFSDELNHASMIQGIRHSGAKKYVFRHNDLDHLESLLKNVEYGIPKIIAFESVYSMSGSIGKIQEICDLAEKYNALTFLDEVHAVGMYGERGAGIAEAINEMERVDIISGTLGKAYGLVGGYIAASANLIDMIRSYAPGFIFTTSLPPFIAAAASASVNHLKVSSTERNQQQLMSKYLKRRLMDEGIDVLDNPSHIVPIMIRDARLCKKASDLLLKNHNIYVQAINYPTVPVGTERLRATPGPWHTEDMCDQFVQSLKSVLINCFDISKDLAANGLRIVGSYALGNVIGEGSFGKVKDARHIYTNTKVAIKIIDKMYLPVVEREIDGWKKLKHKYISQLFEVFTTETKIYLVMEYACNGEIFDYLVARKRLDENEGKRLFKQLAQAIEYCHSINIIHRDLKLENILLDENWNIKLIDFGFIKETDGKSLMDTHCGSLAYSAPEMIQGKKYTGFEVDIWSLGVILYTLCLGFLPFDDDNENILQQKILQGVVEFPSDISVSEELKNLITLMLQTDSKARPSITDVLSHSWLQDEKKFSNNNAYDNTVDSIIKVPFIDNNKINDEEECKLDEKLIDQIQELFGDDSFKLKDHLMENKVNSYTTLYYLLKKKRSLSKLSPMSPNEESSPLTPAIDSQKPMQFSFEIPSGGLDMSQFLSSKLEPKRKNGGNQPLALLKSKGKNFGSDSKPKFSSSTVQNIISEENEEDLDKKSSSTESISSVVMSSAFNSNENISINVFSTTKTTPEVPAKPSKEPKKSKLFISTTCHDNESDVSSVNSETKPPIKYQKDVASHLTVIQTNFSSTKETLSEINSILVSLGIKYKSYANKFFCLAKLSLQTNSGMNVGMYHSHRRKSDSFLDTQIRDQLVAKTNFAEPFSKYNGSQKMLGEELKEDVRTENIRFEIQIIKEKKNYGIKFKRISGEQWHYKSICDQVLNKLHQSVNQNSGM</sequence>
<organism evidence="26 27">
    <name type="scientific">Rozella allomycis (strain CSF55)</name>
    <dbReference type="NCBI Taxonomy" id="988480"/>
    <lineage>
        <taxon>Eukaryota</taxon>
        <taxon>Fungi</taxon>
        <taxon>Fungi incertae sedis</taxon>
        <taxon>Cryptomycota</taxon>
        <taxon>Cryptomycota incertae sedis</taxon>
        <taxon>Rozella</taxon>
    </lineage>
</organism>
<evidence type="ECO:0000256" key="9">
    <source>
        <dbReference type="ARBA" id="ARBA00022679"/>
    </source>
</evidence>
<evidence type="ECO:0000256" key="23">
    <source>
        <dbReference type="SAM" id="MobiDB-lite"/>
    </source>
</evidence>
<keyword evidence="13" id="KW-0663">Pyridoxal phosphate</keyword>
<evidence type="ECO:0000256" key="6">
    <source>
        <dbReference type="ARBA" id="ARBA00013257"/>
    </source>
</evidence>
<evidence type="ECO:0000256" key="14">
    <source>
        <dbReference type="ARBA" id="ARBA00023133"/>
    </source>
</evidence>
<dbReference type="Pfam" id="PF00155">
    <property type="entry name" value="Aminotran_1_2"/>
    <property type="match status" value="1"/>
</dbReference>
<dbReference type="AlphaFoldDB" id="A0A075ATY3"/>
<keyword evidence="26" id="KW-0032">Aminotransferase</keyword>
<comment type="similarity">
    <text evidence="4">Belongs to the class-II pyridoxal-phosphate-dependent aminotransferase family.</text>
</comment>
<dbReference type="InterPro" id="IPR015422">
    <property type="entry name" value="PyrdxlP-dep_Trfase_small"/>
</dbReference>
<name>A0A075ATY3_ROZAC</name>
<comment type="catalytic activity">
    <reaction evidence="19">
        <text>succinyl-CoA + glycine + H(+) = 5-aminolevulinate + CO2 + CoA</text>
        <dbReference type="Rhea" id="RHEA:12921"/>
        <dbReference type="ChEBI" id="CHEBI:15378"/>
        <dbReference type="ChEBI" id="CHEBI:16526"/>
        <dbReference type="ChEBI" id="CHEBI:57287"/>
        <dbReference type="ChEBI" id="CHEBI:57292"/>
        <dbReference type="ChEBI" id="CHEBI:57305"/>
        <dbReference type="ChEBI" id="CHEBI:356416"/>
        <dbReference type="EC" id="2.3.1.37"/>
    </reaction>
</comment>
<evidence type="ECO:0000259" key="25">
    <source>
        <dbReference type="PROSITE" id="PS50032"/>
    </source>
</evidence>
<dbReference type="PROSITE" id="PS00599">
    <property type="entry name" value="AA_TRANSFER_CLASS_2"/>
    <property type="match status" value="1"/>
</dbReference>
<dbReference type="GO" id="GO:0030170">
    <property type="term" value="F:pyridoxal phosphate binding"/>
    <property type="evidence" value="ECO:0007669"/>
    <property type="project" value="InterPro"/>
</dbReference>
<dbReference type="InterPro" id="IPR050087">
    <property type="entry name" value="AON_synthase_class-II"/>
</dbReference>
<evidence type="ECO:0000256" key="1">
    <source>
        <dbReference type="ARBA" id="ARBA00001933"/>
    </source>
</evidence>
<dbReference type="PANTHER" id="PTHR13693">
    <property type="entry name" value="CLASS II AMINOTRANSFERASE/8-AMINO-7-OXONONANOATE SYNTHASE"/>
    <property type="match status" value="1"/>
</dbReference>
<evidence type="ECO:0000313" key="27">
    <source>
        <dbReference type="Proteomes" id="UP000030755"/>
    </source>
</evidence>
<feature type="binding site" evidence="22">
    <location>
        <position position="509"/>
    </location>
    <ligand>
        <name>ATP</name>
        <dbReference type="ChEBI" id="CHEBI:30616"/>
    </ligand>
</feature>
<dbReference type="Pfam" id="PF02149">
    <property type="entry name" value="KA1"/>
    <property type="match status" value="1"/>
</dbReference>
<comment type="function">
    <text evidence="2">Catalyzes the synthesis of 5-aminolevulinate (ALA) from succinyl-CoA and glycine, the first and rate-limiting step in heme biosynthesis.</text>
</comment>
<dbReference type="GO" id="GO:0008483">
    <property type="term" value="F:transaminase activity"/>
    <property type="evidence" value="ECO:0007669"/>
    <property type="project" value="UniProtKB-KW"/>
</dbReference>
<dbReference type="EC" id="2.3.1.37" evidence="6"/>
<dbReference type="InterPro" id="IPR015421">
    <property type="entry name" value="PyrdxlP-dep_Trfase_major"/>
</dbReference>
<dbReference type="SMART" id="SM00220">
    <property type="entry name" value="S_TKc"/>
    <property type="match status" value="1"/>
</dbReference>
<dbReference type="InterPro" id="IPR011009">
    <property type="entry name" value="Kinase-like_dom_sf"/>
</dbReference>
<comment type="catalytic activity">
    <reaction evidence="21">
        <text>L-seryl-[protein] + ATP = O-phospho-L-seryl-[protein] + ADP + H(+)</text>
        <dbReference type="Rhea" id="RHEA:17989"/>
        <dbReference type="Rhea" id="RHEA-COMP:9863"/>
        <dbReference type="Rhea" id="RHEA-COMP:11604"/>
        <dbReference type="ChEBI" id="CHEBI:15378"/>
        <dbReference type="ChEBI" id="CHEBI:29999"/>
        <dbReference type="ChEBI" id="CHEBI:30616"/>
        <dbReference type="ChEBI" id="CHEBI:83421"/>
        <dbReference type="ChEBI" id="CHEBI:456216"/>
        <dbReference type="EC" id="2.7.11.1"/>
    </reaction>
</comment>
<keyword evidence="10 22" id="KW-0547">Nucleotide-binding</keyword>
<dbReference type="GO" id="GO:0005739">
    <property type="term" value="C:mitochondrion"/>
    <property type="evidence" value="ECO:0007669"/>
    <property type="project" value="TreeGrafter"/>
</dbReference>
<evidence type="ECO:0000256" key="3">
    <source>
        <dbReference type="ARBA" id="ARBA00005029"/>
    </source>
</evidence>
<dbReference type="PROSITE" id="PS50032">
    <property type="entry name" value="KA1"/>
    <property type="match status" value="1"/>
</dbReference>
<feature type="region of interest" description="Disordered" evidence="23">
    <location>
        <begin position="857"/>
        <end position="909"/>
    </location>
</feature>
<evidence type="ECO:0000256" key="2">
    <source>
        <dbReference type="ARBA" id="ARBA00003076"/>
    </source>
</evidence>
<dbReference type="Pfam" id="PF00069">
    <property type="entry name" value="Pkinase"/>
    <property type="match status" value="1"/>
</dbReference>
<keyword evidence="14" id="KW-0350">Heme biosynthesis</keyword>
<keyword evidence="15 26" id="KW-0012">Acyltransferase</keyword>
<keyword evidence="9 26" id="KW-0808">Transferase</keyword>
<evidence type="ECO:0000256" key="4">
    <source>
        <dbReference type="ARBA" id="ARBA00008392"/>
    </source>
</evidence>
<dbReference type="InterPro" id="IPR004839">
    <property type="entry name" value="Aminotransferase_I/II_large"/>
</dbReference>
<dbReference type="CDD" id="cd06454">
    <property type="entry name" value="KBL_like"/>
    <property type="match status" value="1"/>
</dbReference>
<dbReference type="UniPathway" id="UPA00251">
    <property type="reaction ID" value="UER00375"/>
</dbReference>
<reference evidence="26 27" key="1">
    <citation type="journal article" date="2013" name="Curr. Biol.">
        <title>Shared signatures of parasitism and phylogenomics unite Cryptomycota and microsporidia.</title>
        <authorList>
            <person name="James T.Y."/>
            <person name="Pelin A."/>
            <person name="Bonen L."/>
            <person name="Ahrendt S."/>
            <person name="Sain D."/>
            <person name="Corradi N."/>
            <person name="Stajich J.E."/>
        </authorList>
    </citation>
    <scope>NUCLEOTIDE SEQUENCE [LARGE SCALE GENOMIC DNA]</scope>
    <source>
        <strain evidence="26 27">CSF55</strain>
    </source>
</reference>
<evidence type="ECO:0000256" key="7">
    <source>
        <dbReference type="ARBA" id="ARBA00019560"/>
    </source>
</evidence>
<evidence type="ECO:0000259" key="24">
    <source>
        <dbReference type="PROSITE" id="PS50011"/>
    </source>
</evidence>
<dbReference type="PROSITE" id="PS00108">
    <property type="entry name" value="PROTEIN_KINASE_ST"/>
    <property type="match status" value="1"/>
</dbReference>
<evidence type="ECO:0000256" key="18">
    <source>
        <dbReference type="ARBA" id="ARBA00032773"/>
    </source>
</evidence>
<dbReference type="GO" id="GO:0106310">
    <property type="term" value="F:protein serine kinase activity"/>
    <property type="evidence" value="ECO:0007669"/>
    <property type="project" value="RHEA"/>
</dbReference>
<dbReference type="Gene3D" id="3.40.640.10">
    <property type="entry name" value="Type I PLP-dependent aspartate aminotransferase-like (Major domain)"/>
    <property type="match status" value="1"/>
</dbReference>
<comment type="catalytic activity">
    <reaction evidence="20">
        <text>L-threonyl-[protein] + ATP = O-phospho-L-threonyl-[protein] + ADP + H(+)</text>
        <dbReference type="Rhea" id="RHEA:46608"/>
        <dbReference type="Rhea" id="RHEA-COMP:11060"/>
        <dbReference type="Rhea" id="RHEA-COMP:11605"/>
        <dbReference type="ChEBI" id="CHEBI:15378"/>
        <dbReference type="ChEBI" id="CHEBI:30013"/>
        <dbReference type="ChEBI" id="CHEBI:30616"/>
        <dbReference type="ChEBI" id="CHEBI:61977"/>
        <dbReference type="ChEBI" id="CHEBI:456216"/>
        <dbReference type="EC" id="2.7.11.1"/>
    </reaction>
</comment>
<dbReference type="NCBIfam" id="TIGR01821">
    <property type="entry name" value="5aminolev_synth"/>
    <property type="match status" value="1"/>
</dbReference>
<dbReference type="CDD" id="cd14003">
    <property type="entry name" value="STKc_AMPK-like"/>
    <property type="match status" value="1"/>
</dbReference>
<dbReference type="GO" id="GO:0004674">
    <property type="term" value="F:protein serine/threonine kinase activity"/>
    <property type="evidence" value="ECO:0007669"/>
    <property type="project" value="UniProtKB-KW"/>
</dbReference>
<evidence type="ECO:0000256" key="16">
    <source>
        <dbReference type="ARBA" id="ARBA00031691"/>
    </source>
</evidence>
<dbReference type="STRING" id="988480.A0A075ATY3"/>
<dbReference type="SUPFAM" id="SSF56112">
    <property type="entry name" value="Protein kinase-like (PK-like)"/>
    <property type="match status" value="1"/>
</dbReference>
<dbReference type="InterPro" id="IPR015424">
    <property type="entry name" value="PyrdxlP-dep_Trfase"/>
</dbReference>
<dbReference type="InterPro" id="IPR017441">
    <property type="entry name" value="Protein_kinase_ATP_BS"/>
</dbReference>
<dbReference type="HOGENOM" id="CLU_277448_0_0_1"/>
<evidence type="ECO:0000256" key="17">
    <source>
        <dbReference type="ARBA" id="ARBA00031945"/>
    </source>
</evidence>
<evidence type="ECO:0000256" key="12">
    <source>
        <dbReference type="ARBA" id="ARBA00022840"/>
    </source>
</evidence>
<dbReference type="SUPFAM" id="SSF103243">
    <property type="entry name" value="KA1-like"/>
    <property type="match status" value="1"/>
</dbReference>
<dbReference type="EMBL" id="KE561045">
    <property type="protein sequence ID" value="EPZ33761.1"/>
    <property type="molecule type" value="Genomic_DNA"/>
</dbReference>
<evidence type="ECO:0000256" key="21">
    <source>
        <dbReference type="ARBA" id="ARBA00048679"/>
    </source>
</evidence>
<accession>A0A075ATY3</accession>
<evidence type="ECO:0000313" key="26">
    <source>
        <dbReference type="EMBL" id="EPZ33761.1"/>
    </source>
</evidence>
<dbReference type="InterPro" id="IPR008271">
    <property type="entry name" value="Ser/Thr_kinase_AS"/>
</dbReference>
<dbReference type="PROSITE" id="PS50011">
    <property type="entry name" value="PROTEIN_KINASE_DOM"/>
    <property type="match status" value="1"/>
</dbReference>
<dbReference type="GO" id="GO:0003870">
    <property type="term" value="F:5-aminolevulinate synthase activity"/>
    <property type="evidence" value="ECO:0007669"/>
    <property type="project" value="UniProtKB-EC"/>
</dbReference>
<feature type="domain" description="KA1" evidence="25">
    <location>
        <begin position="1088"/>
        <end position="1135"/>
    </location>
</feature>
<dbReference type="Proteomes" id="UP000030755">
    <property type="component" value="Unassembled WGS sequence"/>
</dbReference>
<evidence type="ECO:0000256" key="15">
    <source>
        <dbReference type="ARBA" id="ARBA00023315"/>
    </source>
</evidence>
<dbReference type="FunFam" id="3.40.640.10:FF:000006">
    <property type="entry name" value="5-aminolevulinate synthase, mitochondrial"/>
    <property type="match status" value="1"/>
</dbReference>
<dbReference type="InterPro" id="IPR010961">
    <property type="entry name" value="4pyrrol_synth_NH2levulA_synth"/>
</dbReference>
<dbReference type="InterPro" id="IPR001917">
    <property type="entry name" value="Aminotrans_II_pyridoxalP_BS"/>
</dbReference>
<evidence type="ECO:0000256" key="5">
    <source>
        <dbReference type="ARBA" id="ARBA00012513"/>
    </source>
</evidence>
<keyword evidence="8" id="KW-0723">Serine/threonine-protein kinase</keyword>
<comment type="cofactor">
    <cofactor evidence="1">
        <name>pyridoxal 5'-phosphate</name>
        <dbReference type="ChEBI" id="CHEBI:597326"/>
    </cofactor>
</comment>
<evidence type="ECO:0000256" key="10">
    <source>
        <dbReference type="ARBA" id="ARBA00022741"/>
    </source>
</evidence>
<dbReference type="GO" id="GO:0006782">
    <property type="term" value="P:protoporphyrinogen IX biosynthetic process"/>
    <property type="evidence" value="ECO:0007669"/>
    <property type="project" value="UniProtKB-UniPathway"/>
</dbReference>
<dbReference type="Gene3D" id="3.90.1150.10">
    <property type="entry name" value="Aspartate Aminotransferase, domain 1"/>
    <property type="match status" value="1"/>
</dbReference>
<dbReference type="PROSITE" id="PS00107">
    <property type="entry name" value="PROTEIN_KINASE_ATP"/>
    <property type="match status" value="1"/>
</dbReference>
<keyword evidence="11" id="KW-0418">Kinase</keyword>
<feature type="compositionally biased region" description="Polar residues" evidence="23">
    <location>
        <begin position="816"/>
        <end position="825"/>
    </location>
</feature>
<dbReference type="EC" id="2.7.11.1" evidence="5"/>
<dbReference type="Gene3D" id="3.30.310.80">
    <property type="entry name" value="Kinase associated domain 1, KA1"/>
    <property type="match status" value="1"/>
</dbReference>
<dbReference type="InterPro" id="IPR000719">
    <property type="entry name" value="Prot_kinase_dom"/>
</dbReference>
<dbReference type="FunFam" id="1.10.510.10:FF:000571">
    <property type="entry name" value="Maternal embryonic leucine zipper kinase"/>
    <property type="match status" value="1"/>
</dbReference>
<dbReference type="OrthoDB" id="10263824at2759"/>
<evidence type="ECO:0000256" key="13">
    <source>
        <dbReference type="ARBA" id="ARBA00022898"/>
    </source>
</evidence>
<feature type="region of interest" description="Disordered" evidence="23">
    <location>
        <begin position="813"/>
        <end position="832"/>
    </location>
</feature>